<gene>
    <name evidence="4" type="ORF">HINF_LOCUS17443</name>
    <name evidence="2" type="ORF">HINF_LOCUS35273</name>
    <name evidence="5" type="ORF">HINF_LOCUS59133</name>
    <name evidence="3" type="ORF">HINF_LOCUS64107</name>
</gene>
<organism evidence="3">
    <name type="scientific">Hexamita inflata</name>
    <dbReference type="NCBI Taxonomy" id="28002"/>
    <lineage>
        <taxon>Eukaryota</taxon>
        <taxon>Metamonada</taxon>
        <taxon>Diplomonadida</taxon>
        <taxon>Hexamitidae</taxon>
        <taxon>Hexamitinae</taxon>
        <taxon>Hexamita</taxon>
    </lineage>
</organism>
<keyword evidence="1" id="KW-0472">Membrane</keyword>
<reference evidence="4 6" key="2">
    <citation type="submission" date="2024-07" db="EMBL/GenBank/DDBJ databases">
        <authorList>
            <person name="Akdeniz Z."/>
        </authorList>
    </citation>
    <scope>NUCLEOTIDE SEQUENCE [LARGE SCALE GENOMIC DNA]</scope>
</reference>
<comment type="caution">
    <text evidence="3">The sequence shown here is derived from an EMBL/GenBank/DDBJ whole genome shotgun (WGS) entry which is preliminary data.</text>
</comment>
<dbReference type="Proteomes" id="UP001642409">
    <property type="component" value="Unassembled WGS sequence"/>
</dbReference>
<reference evidence="3" key="1">
    <citation type="submission" date="2023-06" db="EMBL/GenBank/DDBJ databases">
        <authorList>
            <person name="Kurt Z."/>
        </authorList>
    </citation>
    <scope>NUCLEOTIDE SEQUENCE</scope>
</reference>
<dbReference type="EMBL" id="CATOUU010001173">
    <property type="protein sequence ID" value="CAI9976462.1"/>
    <property type="molecule type" value="Genomic_DNA"/>
</dbReference>
<keyword evidence="1" id="KW-1133">Transmembrane helix</keyword>
<evidence type="ECO:0000313" key="3">
    <source>
        <dbReference type="EMBL" id="CAI9976462.1"/>
    </source>
</evidence>
<proteinExistence type="predicted"/>
<evidence type="ECO:0000313" key="5">
    <source>
        <dbReference type="EMBL" id="CAL6078915.1"/>
    </source>
</evidence>
<dbReference type="AlphaFoldDB" id="A0AA86RH61"/>
<name>A0AA86RH61_9EUKA</name>
<accession>A0AA86RH61</accession>
<keyword evidence="1" id="KW-0812">Transmembrane</keyword>
<dbReference type="EMBL" id="CATOUU010000778">
    <property type="protein sequence ID" value="CAI9947628.1"/>
    <property type="molecule type" value="Genomic_DNA"/>
</dbReference>
<evidence type="ECO:0000313" key="6">
    <source>
        <dbReference type="Proteomes" id="UP001642409"/>
    </source>
</evidence>
<evidence type="ECO:0000313" key="2">
    <source>
        <dbReference type="EMBL" id="CAI9947628.1"/>
    </source>
</evidence>
<protein>
    <submittedName>
        <fullName evidence="4">Hypothetical_protein</fullName>
    </submittedName>
</protein>
<evidence type="ECO:0000313" key="4">
    <source>
        <dbReference type="EMBL" id="CAL6001436.1"/>
    </source>
</evidence>
<evidence type="ECO:0000256" key="1">
    <source>
        <dbReference type="SAM" id="Phobius"/>
    </source>
</evidence>
<keyword evidence="6" id="KW-1185">Reference proteome</keyword>
<dbReference type="EMBL" id="CAXDID020000337">
    <property type="protein sequence ID" value="CAL6078915.1"/>
    <property type="molecule type" value="Genomic_DNA"/>
</dbReference>
<sequence>MMQLIFVKMQVCTDAVTGSYIDCKNATCSTGPLACDNFAGNTFVKASECQAVHHCICNFTDVFYYKLVTVATEIDYNYKRIEKQWYCYDNTYKELDAPAEINRLIVYIIIGVVVIATIIIFIWELVYTQRRIKYKLNVKYDAKKLRKD</sequence>
<feature type="transmembrane region" description="Helical" evidence="1">
    <location>
        <begin position="104"/>
        <end position="126"/>
    </location>
</feature>
<dbReference type="EMBL" id="CAXDID020000043">
    <property type="protein sequence ID" value="CAL6001436.1"/>
    <property type="molecule type" value="Genomic_DNA"/>
</dbReference>